<dbReference type="FunFam" id="1.25.40.90:FF:000028">
    <property type="entry name" value="TOM1-like protein 2"/>
    <property type="match status" value="1"/>
</dbReference>
<evidence type="ECO:0000256" key="6">
    <source>
        <dbReference type="SAM" id="MobiDB-lite"/>
    </source>
</evidence>
<evidence type="ECO:0000313" key="10">
    <source>
        <dbReference type="Proteomes" id="UP001454036"/>
    </source>
</evidence>
<dbReference type="CDD" id="cd14231">
    <property type="entry name" value="GAT_GGA-like_plant"/>
    <property type="match status" value="1"/>
</dbReference>
<proteinExistence type="inferred from homology"/>
<dbReference type="Pfam" id="PF00790">
    <property type="entry name" value="VHS"/>
    <property type="match status" value="1"/>
</dbReference>
<organism evidence="9 10">
    <name type="scientific">Lithospermum erythrorhizon</name>
    <name type="common">Purple gromwell</name>
    <name type="synonym">Lithospermum officinale var. erythrorhizon</name>
    <dbReference type="NCBI Taxonomy" id="34254"/>
    <lineage>
        <taxon>Eukaryota</taxon>
        <taxon>Viridiplantae</taxon>
        <taxon>Streptophyta</taxon>
        <taxon>Embryophyta</taxon>
        <taxon>Tracheophyta</taxon>
        <taxon>Spermatophyta</taxon>
        <taxon>Magnoliopsida</taxon>
        <taxon>eudicotyledons</taxon>
        <taxon>Gunneridae</taxon>
        <taxon>Pentapetalae</taxon>
        <taxon>asterids</taxon>
        <taxon>lamiids</taxon>
        <taxon>Boraginales</taxon>
        <taxon>Boraginaceae</taxon>
        <taxon>Boraginoideae</taxon>
        <taxon>Lithospermeae</taxon>
        <taxon>Lithospermum</taxon>
    </lineage>
</organism>
<feature type="region of interest" description="Disordered" evidence="6">
    <location>
        <begin position="291"/>
        <end position="477"/>
    </location>
</feature>
<dbReference type="InterPro" id="IPR038425">
    <property type="entry name" value="GAT_sf"/>
</dbReference>
<feature type="compositionally biased region" description="Polar residues" evidence="6">
    <location>
        <begin position="433"/>
        <end position="442"/>
    </location>
</feature>
<keyword evidence="4" id="KW-0653">Protein transport</keyword>
<dbReference type="GO" id="GO:0035091">
    <property type="term" value="F:phosphatidylinositol binding"/>
    <property type="evidence" value="ECO:0007669"/>
    <property type="project" value="InterPro"/>
</dbReference>
<evidence type="ECO:0000256" key="1">
    <source>
        <dbReference type="ARBA" id="ARBA00004170"/>
    </source>
</evidence>
<keyword evidence="5" id="KW-0472">Membrane</keyword>
<dbReference type="Proteomes" id="UP001454036">
    <property type="component" value="Unassembled WGS sequence"/>
</dbReference>
<feature type="compositionally biased region" description="Pro residues" evidence="6">
    <location>
        <begin position="415"/>
        <end position="428"/>
    </location>
</feature>
<dbReference type="InterPro" id="IPR014645">
    <property type="entry name" value="TOM1"/>
</dbReference>
<evidence type="ECO:0000259" key="8">
    <source>
        <dbReference type="PROSITE" id="PS50909"/>
    </source>
</evidence>
<evidence type="ECO:0000259" key="7">
    <source>
        <dbReference type="PROSITE" id="PS50179"/>
    </source>
</evidence>
<evidence type="ECO:0000256" key="4">
    <source>
        <dbReference type="ARBA" id="ARBA00022927"/>
    </source>
</evidence>
<dbReference type="PROSITE" id="PS50909">
    <property type="entry name" value="GAT"/>
    <property type="match status" value="1"/>
</dbReference>
<dbReference type="InterPro" id="IPR008942">
    <property type="entry name" value="ENTH_VHS"/>
</dbReference>
<comment type="subcellular location">
    <subcellularLocation>
        <location evidence="1">Membrane</location>
        <topology evidence="1">Peripheral membrane protein</topology>
    </subcellularLocation>
</comment>
<dbReference type="InterPro" id="IPR002014">
    <property type="entry name" value="VHS_dom"/>
</dbReference>
<keyword evidence="3" id="KW-0813">Transport</keyword>
<dbReference type="Gene3D" id="1.25.40.90">
    <property type="match status" value="1"/>
</dbReference>
<feature type="domain" description="GAT" evidence="8">
    <location>
        <begin position="177"/>
        <end position="265"/>
    </location>
</feature>
<dbReference type="InterPro" id="IPR004152">
    <property type="entry name" value="GAT_dom"/>
</dbReference>
<gene>
    <name evidence="9" type="ORF">LIER_28253</name>
</gene>
<dbReference type="SUPFAM" id="SSF89009">
    <property type="entry name" value="GAT-like domain"/>
    <property type="match status" value="1"/>
</dbReference>
<dbReference type="EMBL" id="BAABME010009334">
    <property type="protein sequence ID" value="GAA0174985.1"/>
    <property type="molecule type" value="Genomic_DNA"/>
</dbReference>
<dbReference type="InterPro" id="IPR044836">
    <property type="entry name" value="TOL_plant"/>
</dbReference>
<evidence type="ECO:0000256" key="3">
    <source>
        <dbReference type="ARBA" id="ARBA00022448"/>
    </source>
</evidence>
<evidence type="ECO:0000256" key="2">
    <source>
        <dbReference type="ARBA" id="ARBA00007708"/>
    </source>
</evidence>
<feature type="compositionally biased region" description="Pro residues" evidence="6">
    <location>
        <begin position="327"/>
        <end position="336"/>
    </location>
</feature>
<sequence length="503" mass="55262">MANNAASCAERATSDMLIGPDWAINIELCDMLDMDPGQAKDALKILKKHLGHKNPKIQLLALFVLETLIKNCGEFIFPQIVERDILHDMVKIVKKKPDFQVREKILSLIDAWQEALGRVRARFPQDYAAYNELKAAGVEFPPPEENSVPLFTPPQSHPIVQTPSYEEAAIQASLSTEDPGLSMSEIQTAEGLADVLNEMIGALGPQEREDIKQEVIVDLVEQCRSYQKRVMILVNSTVYEELLGKGLALNDNLQRVLRLHDEIAKGSVAPPSAPGFTDTFVPLMNVNHEVDESEEDFSQLAQRSSRDTSQGMKPVYEKNDSTHVSPFLPPPPPPNNPTDSGSATFDYLSGDVYESGRSSGISGTTVPPHSNNKSQSSSPADDFINPTATMFTSKPIQDELPPATKSAEQSHPAPWDAPSPGFLPPPPAKHNQRQQFFEQHQTGSPLSSNGSGSSYDNVVEKTHNLSLNSSKPKKDEKAEDALFKDLVDFAKSKSSSLKPPRSF</sequence>
<feature type="domain" description="VHS" evidence="7">
    <location>
        <begin position="12"/>
        <end position="141"/>
    </location>
</feature>
<dbReference type="AlphaFoldDB" id="A0AAV3RFE4"/>
<comment type="caution">
    <text evidence="9">The sequence shown here is derived from an EMBL/GenBank/DDBJ whole genome shotgun (WGS) entry which is preliminary data.</text>
</comment>
<dbReference type="GO" id="GO:0043328">
    <property type="term" value="P:protein transport to vacuole involved in ubiquitin-dependent protein catabolic process via the multivesicular body sorting pathway"/>
    <property type="evidence" value="ECO:0007669"/>
    <property type="project" value="InterPro"/>
</dbReference>
<reference evidence="9 10" key="1">
    <citation type="submission" date="2024-01" db="EMBL/GenBank/DDBJ databases">
        <title>The complete chloroplast genome sequence of Lithospermum erythrorhizon: insights into the phylogenetic relationship among Boraginaceae species and the maternal lineages of purple gromwells.</title>
        <authorList>
            <person name="Okada T."/>
            <person name="Watanabe K."/>
        </authorList>
    </citation>
    <scope>NUCLEOTIDE SEQUENCE [LARGE SCALE GENOMIC DNA]</scope>
</reference>
<comment type="similarity">
    <text evidence="2">Belongs to the TOM1 family.</text>
</comment>
<dbReference type="PANTHER" id="PTHR45898:SF14">
    <property type="entry name" value="TOM1-LIKE PROTEIN 4"/>
    <property type="match status" value="1"/>
</dbReference>
<dbReference type="PANTHER" id="PTHR45898">
    <property type="entry name" value="TOM1-LIKE PROTEIN"/>
    <property type="match status" value="1"/>
</dbReference>
<dbReference type="PROSITE" id="PS50179">
    <property type="entry name" value="VHS"/>
    <property type="match status" value="1"/>
</dbReference>
<dbReference type="Pfam" id="PF03127">
    <property type="entry name" value="GAT"/>
    <property type="match status" value="1"/>
</dbReference>
<evidence type="ECO:0000313" key="9">
    <source>
        <dbReference type="EMBL" id="GAA0174985.1"/>
    </source>
</evidence>
<keyword evidence="10" id="KW-1185">Reference proteome</keyword>
<dbReference type="SUPFAM" id="SSF48464">
    <property type="entry name" value="ENTH/VHS domain"/>
    <property type="match status" value="1"/>
</dbReference>
<dbReference type="GO" id="GO:0043130">
    <property type="term" value="F:ubiquitin binding"/>
    <property type="evidence" value="ECO:0007669"/>
    <property type="project" value="InterPro"/>
</dbReference>
<dbReference type="SMART" id="SM00288">
    <property type="entry name" value="VHS"/>
    <property type="match status" value="1"/>
</dbReference>
<dbReference type="PIRSF" id="PIRSF036948">
    <property type="entry name" value="TOM1"/>
    <property type="match status" value="1"/>
</dbReference>
<accession>A0AAV3RFE4</accession>
<feature type="compositionally biased region" description="Polar residues" evidence="6">
    <location>
        <begin position="299"/>
        <end position="311"/>
    </location>
</feature>
<name>A0AAV3RFE4_LITER</name>
<evidence type="ECO:0000256" key="5">
    <source>
        <dbReference type="ARBA" id="ARBA00023136"/>
    </source>
</evidence>
<feature type="compositionally biased region" description="Polar residues" evidence="6">
    <location>
        <begin position="386"/>
        <end position="395"/>
    </location>
</feature>
<feature type="compositionally biased region" description="Low complexity" evidence="6">
    <location>
        <begin position="443"/>
        <end position="454"/>
    </location>
</feature>
<dbReference type="GO" id="GO:0016020">
    <property type="term" value="C:membrane"/>
    <property type="evidence" value="ECO:0007669"/>
    <property type="project" value="UniProtKB-SubCell"/>
</dbReference>
<feature type="compositionally biased region" description="Polar residues" evidence="6">
    <location>
        <begin position="356"/>
        <end position="379"/>
    </location>
</feature>
<dbReference type="CDD" id="cd03561">
    <property type="entry name" value="VHS"/>
    <property type="match status" value="1"/>
</dbReference>
<protein>
    <submittedName>
        <fullName evidence="9">Transporter</fullName>
    </submittedName>
</protein>
<dbReference type="Gene3D" id="1.20.58.160">
    <property type="match status" value="1"/>
</dbReference>
<dbReference type="GO" id="GO:0005737">
    <property type="term" value="C:cytoplasm"/>
    <property type="evidence" value="ECO:0007669"/>
    <property type="project" value="UniProtKB-ARBA"/>
</dbReference>